<organism evidence="2 3">
    <name type="scientific">Amanita muscaria (strain Koide BX008)</name>
    <dbReference type="NCBI Taxonomy" id="946122"/>
    <lineage>
        <taxon>Eukaryota</taxon>
        <taxon>Fungi</taxon>
        <taxon>Dikarya</taxon>
        <taxon>Basidiomycota</taxon>
        <taxon>Agaricomycotina</taxon>
        <taxon>Agaricomycetes</taxon>
        <taxon>Agaricomycetidae</taxon>
        <taxon>Agaricales</taxon>
        <taxon>Pluteineae</taxon>
        <taxon>Amanitaceae</taxon>
        <taxon>Amanita</taxon>
    </lineage>
</organism>
<feature type="compositionally biased region" description="Basic residues" evidence="1">
    <location>
        <begin position="390"/>
        <end position="399"/>
    </location>
</feature>
<evidence type="ECO:0000313" key="3">
    <source>
        <dbReference type="Proteomes" id="UP000054549"/>
    </source>
</evidence>
<dbReference type="AlphaFoldDB" id="A0A0C2W372"/>
<dbReference type="Proteomes" id="UP000054549">
    <property type="component" value="Unassembled WGS sequence"/>
</dbReference>
<protein>
    <submittedName>
        <fullName evidence="2">Uncharacterized protein</fullName>
    </submittedName>
</protein>
<dbReference type="InterPro" id="IPR046521">
    <property type="entry name" value="DUF6698"/>
</dbReference>
<dbReference type="OrthoDB" id="3220614at2759"/>
<feature type="compositionally biased region" description="Polar residues" evidence="1">
    <location>
        <begin position="568"/>
        <end position="577"/>
    </location>
</feature>
<accession>A0A0C2W372</accession>
<evidence type="ECO:0000313" key="2">
    <source>
        <dbReference type="EMBL" id="KIL55537.1"/>
    </source>
</evidence>
<dbReference type="STRING" id="946122.A0A0C2W372"/>
<feature type="region of interest" description="Disordered" evidence="1">
    <location>
        <begin position="368"/>
        <end position="500"/>
    </location>
</feature>
<dbReference type="InParanoid" id="A0A0C2W372"/>
<feature type="compositionally biased region" description="Basic residues" evidence="1">
    <location>
        <begin position="595"/>
        <end position="604"/>
    </location>
</feature>
<feature type="compositionally biased region" description="Acidic residues" evidence="1">
    <location>
        <begin position="449"/>
        <end position="459"/>
    </location>
</feature>
<dbReference type="HOGENOM" id="CLU_451942_0_0_1"/>
<keyword evidence="3" id="KW-1185">Reference proteome</keyword>
<name>A0A0C2W372_AMAMK</name>
<dbReference type="Pfam" id="PF20414">
    <property type="entry name" value="DUF6698"/>
    <property type="match status" value="1"/>
</dbReference>
<gene>
    <name evidence="2" type="ORF">M378DRAFT_182204</name>
</gene>
<reference evidence="2 3" key="1">
    <citation type="submission" date="2014-04" db="EMBL/GenBank/DDBJ databases">
        <title>Evolutionary Origins and Diversification of the Mycorrhizal Mutualists.</title>
        <authorList>
            <consortium name="DOE Joint Genome Institute"/>
            <consortium name="Mycorrhizal Genomics Consortium"/>
            <person name="Kohler A."/>
            <person name="Kuo A."/>
            <person name="Nagy L.G."/>
            <person name="Floudas D."/>
            <person name="Copeland A."/>
            <person name="Barry K.W."/>
            <person name="Cichocki N."/>
            <person name="Veneault-Fourrey C."/>
            <person name="LaButti K."/>
            <person name="Lindquist E.A."/>
            <person name="Lipzen A."/>
            <person name="Lundell T."/>
            <person name="Morin E."/>
            <person name="Murat C."/>
            <person name="Riley R."/>
            <person name="Ohm R."/>
            <person name="Sun H."/>
            <person name="Tunlid A."/>
            <person name="Henrissat B."/>
            <person name="Grigoriev I.V."/>
            <person name="Hibbett D.S."/>
            <person name="Martin F."/>
        </authorList>
    </citation>
    <scope>NUCLEOTIDE SEQUENCE [LARGE SCALE GENOMIC DNA]</scope>
    <source>
        <strain evidence="2 3">Koide BX008</strain>
    </source>
</reference>
<dbReference type="EMBL" id="KN818504">
    <property type="protein sequence ID" value="KIL55537.1"/>
    <property type="molecule type" value="Genomic_DNA"/>
</dbReference>
<evidence type="ECO:0000256" key="1">
    <source>
        <dbReference type="SAM" id="MobiDB-lite"/>
    </source>
</evidence>
<feature type="region of interest" description="Disordered" evidence="1">
    <location>
        <begin position="538"/>
        <end position="604"/>
    </location>
</feature>
<proteinExistence type="predicted"/>
<sequence length="604" mass="68057">MQAFDPTDIPTSPLTIDAQQTLSIPQVRAIIKALDILATKSKDDRSVPNSPVLKPYKNAARWFAIAVSPFLRLGEVLHTGTWAPFFEQIGNRATDWDYIRAGLENMPSDQTQVHMECFKLIKPRIPDFEAILNNFRQDPEKLLIFCSWMSKWAFNARADDSGSLKFGIVSYIPKNPDTDTVHPPIKQIANYKKSASRGFHHQACARLLCPRRLLSQFDENPDLFMAKVKCGEIQINAKDLPTYLYDEDIPFDEENFDIGACRGHLIVRVYRHIFCGPKNAFALAKTGMRCKSKIYGQKGVTSRTIAYVAVQIYFTLSSADEWTQLIGKFDLQELFDAILGLFEEDEESGWTEETVKWWNKQIGFRDIAADPDSSETEPDSEPTARDRVKWARQKRRQQRATRPATPTPNIQQDNPRLRTPIPPSPQQPSSPLTPIGSPPAPIDPTSLEPFEESQPDDVPIDPGLLEPSEPEAQLDNTINDEDNPQPNNPDTQTGAGSPYLGQFDVLSQFMNAPMAQQFLKWMSQAPATDNDSQISLYPVNLYKPPQQPALRRCQPRATTSRGDDEESQAQGSENEPINSRGKGKRTAQKEGAASRGKRRRTTRK</sequence>